<accession>A0A1I8AG67</accession>
<feature type="region of interest" description="Disordered" evidence="2">
    <location>
        <begin position="223"/>
        <end position="279"/>
    </location>
</feature>
<feature type="region of interest" description="Disordered" evidence="2">
    <location>
        <begin position="315"/>
        <end position="362"/>
    </location>
</feature>
<dbReference type="Proteomes" id="UP000095287">
    <property type="component" value="Unplaced"/>
</dbReference>
<reference evidence="4" key="1">
    <citation type="submission" date="2016-11" db="UniProtKB">
        <authorList>
            <consortium name="WormBaseParasite"/>
        </authorList>
    </citation>
    <scope>IDENTIFICATION</scope>
</reference>
<keyword evidence="3" id="KW-1185">Reference proteome</keyword>
<feature type="compositionally biased region" description="Polar residues" evidence="2">
    <location>
        <begin position="353"/>
        <end position="362"/>
    </location>
</feature>
<dbReference type="AlphaFoldDB" id="A0A1I8AG67"/>
<evidence type="ECO:0000256" key="2">
    <source>
        <dbReference type="SAM" id="MobiDB-lite"/>
    </source>
</evidence>
<evidence type="ECO:0000313" key="4">
    <source>
        <dbReference type="WBParaSite" id="L893_g5614.t2"/>
    </source>
</evidence>
<name>A0A1I8AG67_9BILA</name>
<sequence length="362" mass="41048">MEKKSGRPRMIGPQTKRTFQAEDCRKRKLKEAALEGDEKIKRMQHDFDEGKNRIAQLERMIQMIHQEWKLKYQKLERELTMVKRALQRPTYLGMQGSLEQNYNGSYSDPEMGFARLDPQMVHHQGYDTSAQHQNSYEHPLQTPANFPSLHVPSQSLTQQPEVQIGYRAPVTRPQYMGACQGVAQRPNNMMSSGSRFARQLQEPTGQNDRCQEFTDMPSMELFSPMMNAPVHNSYGNSTPDQQPQSSNAPSLHTPSQNLTQQPEVQTSYRPPLPRPQYFGAQGVAQIPNSMMSFNNGVGSQPQQPDAHPYFSEESVPIAHGFDSQFQTHPSFAAPRPPQTFEGRRPTESGYPVSGQTTGYGME</sequence>
<feature type="coiled-coil region" evidence="1">
    <location>
        <begin position="40"/>
        <end position="85"/>
    </location>
</feature>
<proteinExistence type="predicted"/>
<evidence type="ECO:0000313" key="3">
    <source>
        <dbReference type="Proteomes" id="UP000095287"/>
    </source>
</evidence>
<protein>
    <submittedName>
        <fullName evidence="4">BZIP domain-containing protein</fullName>
    </submittedName>
</protein>
<organism evidence="3 4">
    <name type="scientific">Steinernema glaseri</name>
    <dbReference type="NCBI Taxonomy" id="37863"/>
    <lineage>
        <taxon>Eukaryota</taxon>
        <taxon>Metazoa</taxon>
        <taxon>Ecdysozoa</taxon>
        <taxon>Nematoda</taxon>
        <taxon>Chromadorea</taxon>
        <taxon>Rhabditida</taxon>
        <taxon>Tylenchina</taxon>
        <taxon>Panagrolaimomorpha</taxon>
        <taxon>Strongyloidoidea</taxon>
        <taxon>Steinernematidae</taxon>
        <taxon>Steinernema</taxon>
    </lineage>
</organism>
<feature type="compositionally biased region" description="Polar residues" evidence="2">
    <location>
        <begin position="233"/>
        <end position="268"/>
    </location>
</feature>
<keyword evidence="1" id="KW-0175">Coiled coil</keyword>
<evidence type="ECO:0000256" key="1">
    <source>
        <dbReference type="SAM" id="Coils"/>
    </source>
</evidence>
<dbReference type="WBParaSite" id="L893_g5614.t2">
    <property type="protein sequence ID" value="L893_g5614.t2"/>
    <property type="gene ID" value="L893_g5614"/>
</dbReference>